<evidence type="ECO:0000256" key="1">
    <source>
        <dbReference type="SAM" id="Phobius"/>
    </source>
</evidence>
<keyword evidence="1" id="KW-0472">Membrane</keyword>
<feature type="signal peptide" evidence="2">
    <location>
        <begin position="1"/>
        <end position="19"/>
    </location>
</feature>
<protein>
    <submittedName>
        <fullName evidence="3">Putative membrane-anchored protein</fullName>
    </submittedName>
</protein>
<sequence length="278" mass="30707">MKLLSFFFALCFFPFSSSAAVNPEVTTKAIRSLEWHIGPKTEQVASKATLKTDSNLAFLDEVNSKKFLELTGNIPDSGNFILLSTKNNWWATFSFNPMGYVKDDEKIDPDALLQQLKDSDEAANEERKRLGIAPLHTEGWYVPPHYDAKSKRLEWGLKLSSEGHTILNYTIRLLGRTGVMNTTLVSSPETLNEDVKTFKAALPGFEFNSGERYAEFKQGDRVAEFGLAALIAGGAAAVATKKGFWAAIVGFAVAAWKVVAVAVIGLFAWVRSIFKNRS</sequence>
<dbReference type="OrthoDB" id="196355at2"/>
<proteinExistence type="predicted"/>
<dbReference type="RefSeq" id="WP_124945061.1">
    <property type="nucleotide sequence ID" value="NZ_BHVT01000008.1"/>
</dbReference>
<evidence type="ECO:0000313" key="4">
    <source>
        <dbReference type="Proteomes" id="UP000295367"/>
    </source>
</evidence>
<dbReference type="Pfam" id="PF09935">
    <property type="entry name" value="DUF2167"/>
    <property type="match status" value="1"/>
</dbReference>
<keyword evidence="2" id="KW-0732">Signal</keyword>
<keyword evidence="1" id="KW-1133">Transmembrane helix</keyword>
<dbReference type="EMBL" id="SMCO01000013">
    <property type="protein sequence ID" value="TCV84080.1"/>
    <property type="molecule type" value="Genomic_DNA"/>
</dbReference>
<gene>
    <name evidence="3" type="ORF">EDC63_11315</name>
</gene>
<keyword evidence="1" id="KW-0812">Transmembrane</keyword>
<dbReference type="InterPro" id="IPR018682">
    <property type="entry name" value="DUF2167_membr"/>
</dbReference>
<reference evidence="3 4" key="1">
    <citation type="submission" date="2019-03" db="EMBL/GenBank/DDBJ databases">
        <title>Genomic Encyclopedia of Type Strains, Phase IV (KMG-IV): sequencing the most valuable type-strain genomes for metagenomic binning, comparative biology and taxonomic classification.</title>
        <authorList>
            <person name="Goeker M."/>
        </authorList>
    </citation>
    <scope>NUCLEOTIDE SEQUENCE [LARGE SCALE GENOMIC DNA]</scope>
    <source>
        <strain evidence="3 4">DSM 100309</strain>
    </source>
</reference>
<dbReference type="Proteomes" id="UP000295367">
    <property type="component" value="Unassembled WGS sequence"/>
</dbReference>
<accession>A0A4R3XXV3</accession>
<evidence type="ECO:0000313" key="3">
    <source>
        <dbReference type="EMBL" id="TCV84080.1"/>
    </source>
</evidence>
<dbReference type="AlphaFoldDB" id="A0A4R3XXV3"/>
<keyword evidence="4" id="KW-1185">Reference proteome</keyword>
<name>A0A4R3XXV3_9PROT</name>
<feature type="chain" id="PRO_5020607167" evidence="2">
    <location>
        <begin position="20"/>
        <end position="278"/>
    </location>
</feature>
<organism evidence="3 4">
    <name type="scientific">Sulfurirhabdus autotrophica</name>
    <dbReference type="NCBI Taxonomy" id="1706046"/>
    <lineage>
        <taxon>Bacteria</taxon>
        <taxon>Pseudomonadati</taxon>
        <taxon>Pseudomonadota</taxon>
        <taxon>Betaproteobacteria</taxon>
        <taxon>Nitrosomonadales</taxon>
        <taxon>Sulfuricellaceae</taxon>
        <taxon>Sulfurirhabdus</taxon>
    </lineage>
</organism>
<feature type="transmembrane region" description="Helical" evidence="1">
    <location>
        <begin position="244"/>
        <end position="270"/>
    </location>
</feature>
<comment type="caution">
    <text evidence="3">The sequence shown here is derived from an EMBL/GenBank/DDBJ whole genome shotgun (WGS) entry which is preliminary data.</text>
</comment>
<evidence type="ECO:0000256" key="2">
    <source>
        <dbReference type="SAM" id="SignalP"/>
    </source>
</evidence>